<feature type="domain" description="FAD dependent oxidoreductase" evidence="1">
    <location>
        <begin position="4"/>
        <end position="285"/>
    </location>
</feature>
<dbReference type="OrthoDB" id="31571at2"/>
<gene>
    <name evidence="2" type="ORF">Theos_0538</name>
</gene>
<dbReference type="SUPFAM" id="SSF51971">
    <property type="entry name" value="Nucleotide-binding domain"/>
    <property type="match status" value="1"/>
</dbReference>
<organism evidence="2 3">
    <name type="scientific">Thermus oshimai JL-2</name>
    <dbReference type="NCBI Taxonomy" id="751945"/>
    <lineage>
        <taxon>Bacteria</taxon>
        <taxon>Thermotogati</taxon>
        <taxon>Deinococcota</taxon>
        <taxon>Deinococci</taxon>
        <taxon>Thermales</taxon>
        <taxon>Thermaceae</taxon>
        <taxon>Thermus</taxon>
    </lineage>
</organism>
<dbReference type="EMBL" id="CP003249">
    <property type="protein sequence ID" value="AFV75602.1"/>
    <property type="molecule type" value="Genomic_DNA"/>
</dbReference>
<dbReference type="KEGG" id="tos:Theos_0538"/>
<dbReference type="AlphaFoldDB" id="K7RGA8"/>
<accession>K7RGA8</accession>
<dbReference type="PATRIC" id="fig|751945.3.peg.524"/>
<dbReference type="InterPro" id="IPR006076">
    <property type="entry name" value="FAD-dep_OxRdtase"/>
</dbReference>
<name>K7RGA8_THEOS</name>
<dbReference type="HOGENOM" id="CLU_939436_0_0_0"/>
<evidence type="ECO:0000313" key="2">
    <source>
        <dbReference type="EMBL" id="AFV75602.1"/>
    </source>
</evidence>
<dbReference type="Proteomes" id="UP000000211">
    <property type="component" value="Chromosome"/>
</dbReference>
<dbReference type="RefSeq" id="WP_016328797.1">
    <property type="nucleotide sequence ID" value="NC_019386.1"/>
</dbReference>
<reference evidence="2 3" key="1">
    <citation type="journal article" date="2013" name="Genome Announc.">
        <title>Whole Genome Sequencing of Thermus oshimai JL-2 and Thermus thermophilus JL-18, Incomplete Denitrifiers from the United States Great Basin.</title>
        <authorList>
            <person name="Murugapiran S.K."/>
            <person name="Huntemann M."/>
            <person name="Wei C.L."/>
            <person name="Han J."/>
            <person name="Detter J.C."/>
            <person name="Han C.S."/>
            <person name="Erkkila T.H."/>
            <person name="Teshima H."/>
            <person name="Chen A."/>
            <person name="Kyrpides N."/>
            <person name="Mavrommatis K."/>
            <person name="Markowitz V."/>
            <person name="Szeto E."/>
            <person name="Ivanova N."/>
            <person name="Pagani I."/>
            <person name="Lam J."/>
            <person name="McDonald A.I."/>
            <person name="Dodsworth J.A."/>
            <person name="Pati A."/>
            <person name="Goodwin L."/>
            <person name="Peters L."/>
            <person name="Pitluck S."/>
            <person name="Woyke T."/>
            <person name="Hedlund B.P."/>
        </authorList>
    </citation>
    <scope>NUCLEOTIDE SEQUENCE</scope>
    <source>
        <strain evidence="2 3">JL-2</strain>
    </source>
</reference>
<proteinExistence type="predicted"/>
<dbReference type="Pfam" id="PF01266">
    <property type="entry name" value="DAO"/>
    <property type="match status" value="1"/>
</dbReference>
<protein>
    <submittedName>
        <fullName evidence="2">Glycine/D-amino acid oxidase, deaminating</fullName>
    </submittedName>
</protein>
<dbReference type="eggNOG" id="COG0665">
    <property type="taxonomic scope" value="Bacteria"/>
</dbReference>
<evidence type="ECO:0000313" key="3">
    <source>
        <dbReference type="Proteomes" id="UP000000211"/>
    </source>
</evidence>
<sequence length="288" mass="30671">MGGVVVVGAGVAGAAAALALKAAGLPVLWVAEGVGDASRVPVALVNPVRGKRGTLVPEGALALEAALALYSRYVPLHKGLLRPVPEEERAAWERRLGASGLPYRWTREGLFLPEAFWLEPRPFLERVWAELGGLRDRVVAYAPGEVGLEGGRRLRPELVVWAGGARGAGVLGLEGRMVAGLELLLLEYREVALSYRVFLAGPALGGSYLDLPGYAEPPPSEGEAEWLLRGAEALLGYRPRVAGAWRGVRFRRPHPLTPIPGGYALTGFGSTGFLLAPLWARRLVEALG</sequence>
<keyword evidence="3" id="KW-1185">Reference proteome</keyword>
<evidence type="ECO:0000259" key="1">
    <source>
        <dbReference type="Pfam" id="PF01266"/>
    </source>
</evidence>
<dbReference type="STRING" id="751945.Theos_0538"/>